<evidence type="ECO:0000256" key="1">
    <source>
        <dbReference type="SAM" id="Coils"/>
    </source>
</evidence>
<protein>
    <submittedName>
        <fullName evidence="2">Tyrosine-protein phosphatase YVH1</fullName>
    </submittedName>
</protein>
<evidence type="ECO:0000313" key="2">
    <source>
        <dbReference type="EMBL" id="VWP01375.1"/>
    </source>
</evidence>
<name>A0A5K1K545_9APHY</name>
<dbReference type="EMBL" id="LR729319">
    <property type="protein sequence ID" value="VWP01375.1"/>
    <property type="molecule type" value="Genomic_DNA"/>
</dbReference>
<feature type="coiled-coil region" evidence="1">
    <location>
        <begin position="87"/>
        <end position="121"/>
    </location>
</feature>
<gene>
    <name evidence="2" type="primary">G4NAJ8</name>
</gene>
<organism evidence="2">
    <name type="scientific">Ganoderma boninense</name>
    <dbReference type="NCBI Taxonomy" id="34458"/>
    <lineage>
        <taxon>Eukaryota</taxon>
        <taxon>Fungi</taxon>
        <taxon>Dikarya</taxon>
        <taxon>Basidiomycota</taxon>
        <taxon>Agaricomycotina</taxon>
        <taxon>Agaricomycetes</taxon>
        <taxon>Polyporales</taxon>
        <taxon>Polyporaceae</taxon>
        <taxon>Ganoderma</taxon>
    </lineage>
</organism>
<sequence>MYPPLDFVAGSSSSRYKFREDSLGIDSDEVLDGLGDPLKAQISSSMHAPPMLGGAYSSDFNSETFMLQPSAAQHGFSTPTMVARSTYMRALATVEALKRRIHQLEKENVDVLAEARNWKSAFEKVLGSSGNTDVVSAETQTQTTYDRVKHKNLKFWSAESWKPYKQGGAKYDFYKSSDGVPIFLENLDGTVINKHAFSDLNTVIKLSYHSLKSSGLAAPSWGKMSKEGYEYMEKQVANNFPAIREAEGN</sequence>
<keyword evidence="1" id="KW-0175">Coiled coil</keyword>
<dbReference type="AlphaFoldDB" id="A0A5K1K545"/>
<proteinExistence type="predicted"/>
<accession>A0A5K1K545</accession>
<reference evidence="2" key="1">
    <citation type="submission" date="2019-10" db="EMBL/GenBank/DDBJ databases">
        <authorList>
            <person name="Nor Muhammad N."/>
        </authorList>
    </citation>
    <scope>NUCLEOTIDE SEQUENCE</scope>
</reference>